<dbReference type="AlphaFoldDB" id="A0A0W8G2B3"/>
<sequence>MRGHPLEETLSRHERRIACFHDRHAGERCVIIGNGPSLLRTDLTRLRHVPTFGLNKIFLHVAAMGFAPTYHVTVNPYVMAQSREGIMSLPGPKFFSHAGIPLMPETDDVVFVRDIVKKEFSPNLCRGWLLLHTVTFCAMQVAWWMGFSEVVLVGVDHSYQAPHDPNRLVTSEAADPNHFHPNYFGPGTAWQLPDLAGSEEVYRMARAFFEADGRRIVDATVGGRLAVFEKADFKTLFPAGGATAS</sequence>
<evidence type="ECO:0008006" key="2">
    <source>
        <dbReference type="Google" id="ProtNLM"/>
    </source>
</evidence>
<dbReference type="Gene3D" id="3.90.1480.10">
    <property type="entry name" value="Alpha-2,3-sialyltransferase"/>
    <property type="match status" value="1"/>
</dbReference>
<accession>A0A0W8G2B3</accession>
<proteinExistence type="predicted"/>
<organism evidence="1">
    <name type="scientific">hydrocarbon metagenome</name>
    <dbReference type="NCBI Taxonomy" id="938273"/>
    <lineage>
        <taxon>unclassified sequences</taxon>
        <taxon>metagenomes</taxon>
        <taxon>ecological metagenomes</taxon>
    </lineage>
</organism>
<name>A0A0W8G2B3_9ZZZZ</name>
<comment type="caution">
    <text evidence="1">The sequence shown here is derived from an EMBL/GenBank/DDBJ whole genome shotgun (WGS) entry which is preliminary data.</text>
</comment>
<reference evidence="1" key="1">
    <citation type="journal article" date="2015" name="Proc. Natl. Acad. Sci. U.S.A.">
        <title>Networks of energetic and metabolic interactions define dynamics in microbial communities.</title>
        <authorList>
            <person name="Embree M."/>
            <person name="Liu J.K."/>
            <person name="Al-Bassam M.M."/>
            <person name="Zengler K."/>
        </authorList>
    </citation>
    <scope>NUCLEOTIDE SEQUENCE</scope>
</reference>
<evidence type="ECO:0000313" key="1">
    <source>
        <dbReference type="EMBL" id="KUG27287.1"/>
    </source>
</evidence>
<protein>
    <recommendedName>
        <fullName evidence="2">DUF115 domain-containing protein</fullName>
    </recommendedName>
</protein>
<gene>
    <name evidence="1" type="ORF">ASZ90_002880</name>
</gene>
<dbReference type="EMBL" id="LNQE01000344">
    <property type="protein sequence ID" value="KUG27287.1"/>
    <property type="molecule type" value="Genomic_DNA"/>
</dbReference>